<keyword evidence="1 4" id="KW-0540">Nuclease</keyword>
<dbReference type="InterPro" id="IPR013223">
    <property type="entry name" value="RNase_B_OB_dom"/>
</dbReference>
<feature type="compositionally biased region" description="Basic and acidic residues" evidence="5">
    <location>
        <begin position="7"/>
        <end position="21"/>
    </location>
</feature>
<feature type="compositionally biased region" description="Basic residues" evidence="5">
    <location>
        <begin position="774"/>
        <end position="787"/>
    </location>
</feature>
<dbReference type="EMBL" id="CP003746">
    <property type="protein sequence ID" value="AFU99230.1"/>
    <property type="molecule type" value="Genomic_DNA"/>
</dbReference>
<dbReference type="SMART" id="SM00316">
    <property type="entry name" value="S1"/>
    <property type="match status" value="2"/>
</dbReference>
<keyword evidence="3 4" id="KW-0269">Exonuclease</keyword>
<evidence type="ECO:0000256" key="2">
    <source>
        <dbReference type="ARBA" id="ARBA00022801"/>
    </source>
</evidence>
<dbReference type="PROSITE" id="PS50126">
    <property type="entry name" value="S1"/>
    <property type="match status" value="1"/>
</dbReference>
<dbReference type="RefSeq" id="WP_015047394.1">
    <property type="nucleotide sequence ID" value="NC_018868.3"/>
</dbReference>
<dbReference type="InterPro" id="IPR050180">
    <property type="entry name" value="RNR_Ribonuclease"/>
</dbReference>
<evidence type="ECO:0000313" key="8">
    <source>
        <dbReference type="Proteomes" id="UP000000466"/>
    </source>
</evidence>
<dbReference type="KEGG" id="saga:M5M_10245"/>
<dbReference type="AlphaFoldDB" id="K4KLZ0"/>
<comment type="function">
    <text evidence="4">3'-5' exoribonuclease that releases 5'-nucleoside monophosphates and is involved in maturation of structured RNAs.</text>
</comment>
<dbReference type="PANTHER" id="PTHR23355:SF9">
    <property type="entry name" value="DIS3-LIKE EXONUCLEASE 2"/>
    <property type="match status" value="1"/>
</dbReference>
<protein>
    <recommendedName>
        <fullName evidence="4">Ribonuclease R</fullName>
        <shortName evidence="4">RNase R</shortName>
        <ecNumber evidence="4">3.1.13.1</ecNumber>
    </recommendedName>
</protein>
<dbReference type="STRING" id="1117647.M5M_10245"/>
<dbReference type="InterPro" id="IPR012340">
    <property type="entry name" value="NA-bd_OB-fold"/>
</dbReference>
<comment type="catalytic activity">
    <reaction evidence="4">
        <text>Exonucleolytic cleavage in the 3'- to 5'-direction to yield nucleoside 5'-phosphates.</text>
        <dbReference type="EC" id="3.1.13.1"/>
    </reaction>
</comment>
<dbReference type="CDD" id="cd04471">
    <property type="entry name" value="S1_RNase_R"/>
    <property type="match status" value="1"/>
</dbReference>
<dbReference type="PANTHER" id="PTHR23355">
    <property type="entry name" value="RIBONUCLEASE"/>
    <property type="match status" value="1"/>
</dbReference>
<name>K4KLZ0_SIMAS</name>
<reference evidence="7 8" key="1">
    <citation type="journal article" date="2013" name="Genome Announc.">
        <title>Complete genome sequence of Simiduia agarivorans SA1(T), a marine bacterium able to degrade a variety of polysaccharides.</title>
        <authorList>
            <person name="Lin S.Y."/>
            <person name="Shieh W.Y."/>
            <person name="Chen J.S."/>
            <person name="Tang S.L."/>
        </authorList>
    </citation>
    <scope>NUCLEOTIDE SEQUENCE [LARGE SCALE GENOMIC DNA]</scope>
    <source>
        <strain evidence="8">DSM 21679 / JCM 13881 / BCRC 17597 / SA1</strain>
    </source>
</reference>
<dbReference type="Gene3D" id="2.40.50.140">
    <property type="entry name" value="Nucleic acid-binding proteins"/>
    <property type="match status" value="2"/>
</dbReference>
<dbReference type="OrthoDB" id="9764149at2"/>
<dbReference type="SMART" id="SM00955">
    <property type="entry name" value="RNB"/>
    <property type="match status" value="1"/>
</dbReference>
<dbReference type="GO" id="GO:0006402">
    <property type="term" value="P:mRNA catabolic process"/>
    <property type="evidence" value="ECO:0007669"/>
    <property type="project" value="TreeGrafter"/>
</dbReference>
<dbReference type="SUPFAM" id="SSF50249">
    <property type="entry name" value="Nucleic acid-binding proteins"/>
    <property type="match status" value="4"/>
</dbReference>
<keyword evidence="2 4" id="KW-0378">Hydrolase</keyword>
<keyword evidence="4" id="KW-0694">RNA-binding</keyword>
<dbReference type="Pfam" id="PF08206">
    <property type="entry name" value="OB_RNB"/>
    <property type="match status" value="1"/>
</dbReference>
<comment type="similarity">
    <text evidence="4">Belongs to the RNR ribonuclease family. RNase R subfamily.</text>
</comment>
<evidence type="ECO:0000256" key="1">
    <source>
        <dbReference type="ARBA" id="ARBA00022722"/>
    </source>
</evidence>
<organism evidence="7 8">
    <name type="scientific">Simiduia agarivorans (strain DSM 21679 / JCM 13881 / BCRC 17597 / SA1)</name>
    <dbReference type="NCBI Taxonomy" id="1117647"/>
    <lineage>
        <taxon>Bacteria</taxon>
        <taxon>Pseudomonadati</taxon>
        <taxon>Pseudomonadota</taxon>
        <taxon>Gammaproteobacteria</taxon>
        <taxon>Cellvibrionales</taxon>
        <taxon>Cellvibrionaceae</taxon>
        <taxon>Simiduia</taxon>
    </lineage>
</organism>
<feature type="domain" description="S1 motif" evidence="6">
    <location>
        <begin position="679"/>
        <end position="760"/>
    </location>
</feature>
<dbReference type="NCBIfam" id="TIGR02063">
    <property type="entry name" value="RNase_R"/>
    <property type="match status" value="1"/>
</dbReference>
<evidence type="ECO:0000256" key="4">
    <source>
        <dbReference type="HAMAP-Rule" id="MF_01895"/>
    </source>
</evidence>
<keyword evidence="8" id="KW-1185">Reference proteome</keyword>
<feature type="region of interest" description="Disordered" evidence="5">
    <location>
        <begin position="1"/>
        <end position="21"/>
    </location>
</feature>
<dbReference type="GO" id="GO:0003723">
    <property type="term" value="F:RNA binding"/>
    <property type="evidence" value="ECO:0007669"/>
    <property type="project" value="UniProtKB-UniRule"/>
</dbReference>
<dbReference type="Pfam" id="PF17876">
    <property type="entry name" value="CSD2"/>
    <property type="match status" value="1"/>
</dbReference>
<dbReference type="GO" id="GO:0008859">
    <property type="term" value="F:exoribonuclease II activity"/>
    <property type="evidence" value="ECO:0007669"/>
    <property type="project" value="UniProtKB-UniRule"/>
</dbReference>
<dbReference type="InterPro" id="IPR040476">
    <property type="entry name" value="CSD2"/>
</dbReference>
<dbReference type="Pfam" id="PF00575">
    <property type="entry name" value="S1"/>
    <property type="match status" value="1"/>
</dbReference>
<dbReference type="InterPro" id="IPR003029">
    <property type="entry name" value="S1_domain"/>
</dbReference>
<dbReference type="GO" id="GO:0005829">
    <property type="term" value="C:cytosol"/>
    <property type="evidence" value="ECO:0007669"/>
    <property type="project" value="UniProtKB-ARBA"/>
</dbReference>
<dbReference type="InterPro" id="IPR011805">
    <property type="entry name" value="RNase_R"/>
</dbReference>
<gene>
    <name evidence="4" type="primary">rnr</name>
    <name evidence="7" type="ordered locus">M5M_10245</name>
</gene>
<proteinExistence type="inferred from homology"/>
<keyword evidence="4" id="KW-0963">Cytoplasm</keyword>
<dbReference type="EC" id="3.1.13.1" evidence="4"/>
<evidence type="ECO:0000256" key="3">
    <source>
        <dbReference type="ARBA" id="ARBA00022839"/>
    </source>
</evidence>
<dbReference type="eggNOG" id="COG0557">
    <property type="taxonomic scope" value="Bacteria"/>
</dbReference>
<evidence type="ECO:0000259" key="6">
    <source>
        <dbReference type="PROSITE" id="PS50126"/>
    </source>
</evidence>
<dbReference type="Pfam" id="PF00773">
    <property type="entry name" value="RNB"/>
    <property type="match status" value="1"/>
</dbReference>
<dbReference type="Proteomes" id="UP000000466">
    <property type="component" value="Chromosome"/>
</dbReference>
<feature type="compositionally biased region" description="Basic and acidic residues" evidence="5">
    <location>
        <begin position="788"/>
        <end position="798"/>
    </location>
</feature>
<dbReference type="HOGENOM" id="CLU_002333_7_0_6"/>
<accession>K4KLZ0</accession>
<dbReference type="SMART" id="SM00357">
    <property type="entry name" value="CSP"/>
    <property type="match status" value="2"/>
</dbReference>
<comment type="subcellular location">
    <subcellularLocation>
        <location evidence="4">Cytoplasm</location>
    </subcellularLocation>
</comment>
<evidence type="ECO:0000256" key="5">
    <source>
        <dbReference type="SAM" id="MobiDB-lite"/>
    </source>
</evidence>
<evidence type="ECO:0000313" key="7">
    <source>
        <dbReference type="EMBL" id="AFU99230.1"/>
    </source>
</evidence>
<sequence>MIKKRSFKQDPHARREADKYENPIPSREFITELLNQAPGPLDFDQIAFSLSLTSDENREALRRRLIAMSRDGQLISNRRGGYAVVNKVDLVRGRVQGHKDGYGFLIPAEGGEDIYLYNRQMRKVFDGDEVLVRISGTDSRGRTEGVIVEVLAHNTHQVVGRLVRDQSVAFVRPENPRILHEILVPAEDQKGAADGQIVVVEITQQPGSRQMVQGRVIEVLGNHMAPGMEIDVAIRAHGIPHMWPGAVRKEAEQLPAEVAEPDKLHRVDVRKMPFVTIDGEDARDFDDAVYCEPKRSGGWRLFVAIADVSHYVKVGSALDKEAVVRGNSVYFPDHVVPMLPEALSNGLCSLNPKVDRLCMVCEMTISSTGKISGYKFYEGVMHSHARLTYTQVGAAIEAATGGKDTRSLGRKMLDGLLGRAPSVSGVPGKLMPQILELHKLYLTLREARDERGAIDFETVETRIVFNRERKIDKIVPVVRNDAHKLIEECMLAANVCAARFLEKHEVPGLYRVHKGPADQKLDNLREFLGELGLDLPGIGTPTPKDYQSVLTQIAGRPDAHIIQMVMLRSLSQAVYQPDNEGHFGLGYKEYGHFTSPIRRYPDLLMHRAIRSVIRSKRDTKLVERVKGAGEIAKRDIYPYDFNDLLVLGEGCSQTERRADEATRDVMTWLKCEYLQDHVGDEFEGVVSGVTGFGLFVELKELYTDGLVHVTSLPHDYYHYDAPHHRLVGERSRTVFQLGDELKVQVARVDLDERKVDFELVEVLSSRRLSVTKKAAKGIRQTVKKQARAKAEADRDPKPAKGKRAASKGGPRGDGKATASRKGATSAKKAPRKRK</sequence>
<dbReference type="HAMAP" id="MF_01895">
    <property type="entry name" value="RNase_R"/>
    <property type="match status" value="1"/>
</dbReference>
<dbReference type="InterPro" id="IPR011129">
    <property type="entry name" value="CSD"/>
</dbReference>
<feature type="region of interest" description="Disordered" evidence="5">
    <location>
        <begin position="774"/>
        <end position="834"/>
    </location>
</feature>
<dbReference type="InterPro" id="IPR001900">
    <property type="entry name" value="RNase_II/R"/>
</dbReference>